<dbReference type="InterPro" id="IPR008775">
    <property type="entry name" value="Phytyl_CoA_dOase-like"/>
</dbReference>
<feature type="transmembrane region" description="Helical" evidence="1">
    <location>
        <begin position="7"/>
        <end position="29"/>
    </location>
</feature>
<proteinExistence type="predicted"/>
<dbReference type="Gene3D" id="2.60.120.620">
    <property type="entry name" value="q2cbj1_9rhob like domain"/>
    <property type="match status" value="1"/>
</dbReference>
<dbReference type="Pfam" id="PF05721">
    <property type="entry name" value="PhyH"/>
    <property type="match status" value="1"/>
</dbReference>
<evidence type="ECO:0000313" key="2">
    <source>
        <dbReference type="EMBL" id="QHT97441.1"/>
    </source>
</evidence>
<feature type="transmembrane region" description="Helical" evidence="1">
    <location>
        <begin position="35"/>
        <end position="52"/>
    </location>
</feature>
<accession>A0A6C0IVW9</accession>
<reference evidence="2" key="1">
    <citation type="journal article" date="2020" name="Nature">
        <title>Giant virus diversity and host interactions through global metagenomics.</title>
        <authorList>
            <person name="Schulz F."/>
            <person name="Roux S."/>
            <person name="Paez-Espino D."/>
            <person name="Jungbluth S."/>
            <person name="Walsh D.A."/>
            <person name="Denef V.J."/>
            <person name="McMahon K.D."/>
            <person name="Konstantinidis K.T."/>
            <person name="Eloe-Fadrosh E.A."/>
            <person name="Kyrpides N.C."/>
            <person name="Woyke T."/>
        </authorList>
    </citation>
    <scope>NUCLEOTIDE SEQUENCE</scope>
    <source>
        <strain evidence="2">GVMAG-M-3300025138-11</strain>
    </source>
</reference>
<dbReference type="AlphaFoldDB" id="A0A6C0IVW9"/>
<dbReference type="SUPFAM" id="SSF51197">
    <property type="entry name" value="Clavaminate synthase-like"/>
    <property type="match status" value="1"/>
</dbReference>
<organism evidence="2">
    <name type="scientific">viral metagenome</name>
    <dbReference type="NCBI Taxonomy" id="1070528"/>
    <lineage>
        <taxon>unclassified sequences</taxon>
        <taxon>metagenomes</taxon>
        <taxon>organismal metagenomes</taxon>
    </lineage>
</organism>
<keyword evidence="1" id="KW-1133">Transmembrane helix</keyword>
<name>A0A6C0IVW9_9ZZZZ</name>
<dbReference type="EMBL" id="MN740276">
    <property type="protein sequence ID" value="QHT97441.1"/>
    <property type="molecule type" value="Genomic_DNA"/>
</dbReference>
<keyword evidence="1" id="KW-0812">Transmembrane</keyword>
<keyword evidence="1" id="KW-0472">Membrane</keyword>
<protein>
    <submittedName>
        <fullName evidence="2">Uncharacterized protein</fullName>
    </submittedName>
</protein>
<sequence>MQFLSNLNLYIIFFNFFQLCFLILYSFPLIEIKNLLINISIFLLNYLILNYGKKQINLNNKNKTLLIENIKHNIEKTYTIDRSIEKKYMNNKKEIKENGFTIIKSFLNDEFISNTKKYINQGAVEGCLCGEKITFKKLVDDINNYNIKDICSYIFESDKIVNAFDYKLSFNEPKSKGNPMNLHRDYPFNSKYYNDLNNELYKIKDILSIQIFLCISDVNKDNGATVYIKDSFNDNTFYKKKKYCKSKLNYLNAQKGDLILWNSKLVHSGPNENFTDNKRVVILGQYIYDCFKTTKY</sequence>
<evidence type="ECO:0000256" key="1">
    <source>
        <dbReference type="SAM" id="Phobius"/>
    </source>
</evidence>